<dbReference type="Pfam" id="PF20243">
    <property type="entry name" value="MbnP"/>
    <property type="match status" value="1"/>
</dbReference>
<evidence type="ECO:0000313" key="4">
    <source>
        <dbReference type="Proteomes" id="UP001597480"/>
    </source>
</evidence>
<dbReference type="Proteomes" id="UP001597480">
    <property type="component" value="Unassembled WGS sequence"/>
</dbReference>
<evidence type="ECO:0000256" key="1">
    <source>
        <dbReference type="SAM" id="SignalP"/>
    </source>
</evidence>
<evidence type="ECO:0000259" key="2">
    <source>
        <dbReference type="Pfam" id="PF20243"/>
    </source>
</evidence>
<feature type="signal peptide" evidence="1">
    <location>
        <begin position="1"/>
        <end position="21"/>
    </location>
</feature>
<accession>A0ABW5NYC5</accession>
<protein>
    <submittedName>
        <fullName evidence="3">MbnP family protein</fullName>
    </submittedName>
</protein>
<feature type="domain" description="Copper-binding protein MbnP-like" evidence="2">
    <location>
        <begin position="36"/>
        <end position="227"/>
    </location>
</feature>
<name>A0ABW5NYC5_9FLAO</name>
<sequence length="273" mass="30020">MKFQIKYFAAVLAAASLFVSCNNDDDSAIVEGTHGDAELFFDNGVAGDALIIGNTYTNSNGESLTINRFNYIISNVVLIREDGTEYVYPKEESYFVINHADELQTVHLEGVAAGDYKKIRFGIGVDQQRYLQGETAQQSFWDLAAANDLTWTWSTGYRFINFEGVFTSTADAEAKPFQVHQGSNTATDNYREVTLDLPTTARVRENEQPSIHIKTDINVLLDGDTKILLQNNLNGAGTAAAIMGGQNLIDIAANSLKMFTVDHVHNGVGSHHE</sequence>
<keyword evidence="1" id="KW-0732">Signal</keyword>
<keyword evidence="4" id="KW-1185">Reference proteome</keyword>
<proteinExistence type="predicted"/>
<evidence type="ECO:0000313" key="3">
    <source>
        <dbReference type="EMBL" id="MFD2603083.1"/>
    </source>
</evidence>
<dbReference type="InterPro" id="IPR046863">
    <property type="entry name" value="MbnP-like_dom"/>
</dbReference>
<dbReference type="EMBL" id="JBHUMD010000027">
    <property type="protein sequence ID" value="MFD2603083.1"/>
    <property type="molecule type" value="Genomic_DNA"/>
</dbReference>
<dbReference type="PROSITE" id="PS51257">
    <property type="entry name" value="PROKAR_LIPOPROTEIN"/>
    <property type="match status" value="1"/>
</dbReference>
<dbReference type="RefSeq" id="WP_379821691.1">
    <property type="nucleotide sequence ID" value="NZ_JBHUMD010000027.1"/>
</dbReference>
<gene>
    <name evidence="3" type="ORF">ACFSR3_13540</name>
</gene>
<organism evidence="3 4">
    <name type="scientific">Flavobacterium suzhouense</name>
    <dbReference type="NCBI Taxonomy" id="1529638"/>
    <lineage>
        <taxon>Bacteria</taxon>
        <taxon>Pseudomonadati</taxon>
        <taxon>Bacteroidota</taxon>
        <taxon>Flavobacteriia</taxon>
        <taxon>Flavobacteriales</taxon>
        <taxon>Flavobacteriaceae</taxon>
        <taxon>Flavobacterium</taxon>
    </lineage>
</organism>
<comment type="caution">
    <text evidence="3">The sequence shown here is derived from an EMBL/GenBank/DDBJ whole genome shotgun (WGS) entry which is preliminary data.</text>
</comment>
<reference evidence="4" key="1">
    <citation type="journal article" date="2019" name="Int. J. Syst. Evol. Microbiol.">
        <title>The Global Catalogue of Microorganisms (GCM) 10K type strain sequencing project: providing services to taxonomists for standard genome sequencing and annotation.</title>
        <authorList>
            <consortium name="The Broad Institute Genomics Platform"/>
            <consortium name="The Broad Institute Genome Sequencing Center for Infectious Disease"/>
            <person name="Wu L."/>
            <person name="Ma J."/>
        </authorList>
    </citation>
    <scope>NUCLEOTIDE SEQUENCE [LARGE SCALE GENOMIC DNA]</scope>
    <source>
        <strain evidence="4">KCTC 42107</strain>
    </source>
</reference>
<feature type="chain" id="PRO_5046047906" evidence="1">
    <location>
        <begin position="22"/>
        <end position="273"/>
    </location>
</feature>